<keyword evidence="2" id="KW-0418">Kinase</keyword>
<evidence type="ECO:0000313" key="2">
    <source>
        <dbReference type="EMBL" id="CUN23551.1"/>
    </source>
</evidence>
<dbReference type="PANTHER" id="PTHR34220">
    <property type="entry name" value="SENSOR HISTIDINE KINASE YPDA"/>
    <property type="match status" value="1"/>
</dbReference>
<dbReference type="PANTHER" id="PTHR34220:SF7">
    <property type="entry name" value="SENSOR HISTIDINE KINASE YPDA"/>
    <property type="match status" value="1"/>
</dbReference>
<keyword evidence="2" id="KW-0808">Transferase</keyword>
<proteinExistence type="predicted"/>
<dbReference type="GO" id="GO:0016020">
    <property type="term" value="C:membrane"/>
    <property type="evidence" value="ECO:0007669"/>
    <property type="project" value="InterPro"/>
</dbReference>
<evidence type="ECO:0000313" key="3">
    <source>
        <dbReference type="Proteomes" id="UP000095591"/>
    </source>
</evidence>
<name>A0A173V8X3_PARDI</name>
<evidence type="ECO:0000259" key="1">
    <source>
        <dbReference type="Pfam" id="PF06580"/>
    </source>
</evidence>
<dbReference type="Proteomes" id="UP000095591">
    <property type="component" value="Unassembled WGS sequence"/>
</dbReference>
<organism evidence="2 3">
    <name type="scientific">Parabacteroides distasonis</name>
    <dbReference type="NCBI Taxonomy" id="823"/>
    <lineage>
        <taxon>Bacteria</taxon>
        <taxon>Pseudomonadati</taxon>
        <taxon>Bacteroidota</taxon>
        <taxon>Bacteroidia</taxon>
        <taxon>Bacteroidales</taxon>
        <taxon>Tannerellaceae</taxon>
        <taxon>Parabacteroides</taxon>
    </lineage>
</organism>
<accession>A0A173V8X3</accession>
<dbReference type="Pfam" id="PF06580">
    <property type="entry name" value="His_kinase"/>
    <property type="match status" value="1"/>
</dbReference>
<dbReference type="EMBL" id="CYXP01000006">
    <property type="protein sequence ID" value="CUN23551.1"/>
    <property type="molecule type" value="Genomic_DNA"/>
</dbReference>
<dbReference type="InterPro" id="IPR010559">
    <property type="entry name" value="Sig_transdc_His_kin_internal"/>
</dbReference>
<sequence>MKEISYGKSACILLFSALGVFSYFLLLYHTELQERIPDIKISLIALSITIAVFNLFGFSLLVSSNWMATNYPLYYIDKSRMLWHYLLVAILLLLMNCTLFISLKWITSIGDPFVIRAKGAGLVIAVWFVEMIIFSLLLINYSMRYTLNLYKEKQRLEAESIQAKYTALQSQLNPHFLFNSLNTLIAEIEYDPSTAVKFTQHLSEVYRYVLRQQQCQIVSLKEELDFLDSYIFLHQVRLGDCLSLECDLPDNVIDHQLPPLTLQLLAENVVKHNYIDDFKPMTIRVYTEKNGRYLCVSNTLRPKKVSNASGKGLKNLSERYQLLCKQDIQIRKNDHQFTVSIPLIYE</sequence>
<dbReference type="RefSeq" id="WP_044544954.1">
    <property type="nucleotide sequence ID" value="NZ_CDRH01000114.1"/>
</dbReference>
<dbReference type="AlphaFoldDB" id="A0A173V8X3"/>
<reference evidence="2 3" key="1">
    <citation type="submission" date="2015-09" db="EMBL/GenBank/DDBJ databases">
        <authorList>
            <consortium name="Pathogen Informatics"/>
        </authorList>
    </citation>
    <scope>NUCLEOTIDE SEQUENCE [LARGE SCALE GENOMIC DNA]</scope>
    <source>
        <strain evidence="2 3">2789STDY5608872</strain>
    </source>
</reference>
<dbReference type="GO" id="GO:0000155">
    <property type="term" value="F:phosphorelay sensor kinase activity"/>
    <property type="evidence" value="ECO:0007669"/>
    <property type="project" value="InterPro"/>
</dbReference>
<protein>
    <submittedName>
        <fullName evidence="2">Probable sensor-like histidine kinase YehU</fullName>
        <ecNumber evidence="2">2.7.13.3</ecNumber>
    </submittedName>
</protein>
<dbReference type="EC" id="2.7.13.3" evidence="2"/>
<feature type="domain" description="Signal transduction histidine kinase internal region" evidence="1">
    <location>
        <begin position="163"/>
        <end position="240"/>
    </location>
</feature>
<gene>
    <name evidence="2" type="primary">yehU_5</name>
    <name evidence="2" type="ORF">ERS852429_02770</name>
</gene>
<dbReference type="InterPro" id="IPR050640">
    <property type="entry name" value="Bact_2-comp_sensor_kinase"/>
</dbReference>